<dbReference type="AlphaFoldDB" id="A0A5C4X290"/>
<keyword evidence="1" id="KW-0812">Transmembrane</keyword>
<evidence type="ECO:0000313" key="2">
    <source>
        <dbReference type="EMBL" id="TNM55295.1"/>
    </source>
</evidence>
<organism evidence="2 3">
    <name type="scientific">Brevibacterium sediminis</name>
    <dbReference type="NCBI Taxonomy" id="1857024"/>
    <lineage>
        <taxon>Bacteria</taxon>
        <taxon>Bacillati</taxon>
        <taxon>Actinomycetota</taxon>
        <taxon>Actinomycetes</taxon>
        <taxon>Micrococcales</taxon>
        <taxon>Brevibacteriaceae</taxon>
        <taxon>Brevibacterium</taxon>
    </lineage>
</organism>
<dbReference type="Proteomes" id="UP000314223">
    <property type="component" value="Unassembled WGS sequence"/>
</dbReference>
<proteinExistence type="predicted"/>
<dbReference type="EMBL" id="VDMQ01000004">
    <property type="protein sequence ID" value="TNM55295.1"/>
    <property type="molecule type" value="Genomic_DNA"/>
</dbReference>
<name>A0A5C4X290_9MICO</name>
<sequence length="73" mass="7420">MLLLGLGVVGTASLLVEPVMWLFDDADFGADFSDLDGPGAVMLVSRVVHLAAVAVGVAAMLAMHPRKVAGVTG</sequence>
<feature type="transmembrane region" description="Helical" evidence="1">
    <location>
        <begin position="39"/>
        <end position="62"/>
    </location>
</feature>
<keyword evidence="1" id="KW-1133">Transmembrane helix</keyword>
<reference evidence="2 3" key="1">
    <citation type="submission" date="2019-06" db="EMBL/GenBank/DDBJ databases">
        <authorList>
            <person name="Mardanova A.M."/>
            <person name="Pudova D.S."/>
            <person name="Shagimardanova E.I."/>
            <person name="Gogoleva N.E."/>
            <person name="Lutfullin M.T."/>
            <person name="Hadieva G.F."/>
            <person name="Sharipova M.R."/>
        </authorList>
    </citation>
    <scope>NUCLEOTIDE SEQUENCE [LARGE SCALE GENOMIC DNA]</scope>
    <source>
        <strain evidence="2 3">MG-1</strain>
    </source>
</reference>
<evidence type="ECO:0000256" key="1">
    <source>
        <dbReference type="SAM" id="Phobius"/>
    </source>
</evidence>
<accession>A0A5C4X290</accession>
<gene>
    <name evidence="2" type="ORF">FHQ09_08805</name>
</gene>
<evidence type="ECO:0000313" key="3">
    <source>
        <dbReference type="Proteomes" id="UP000314223"/>
    </source>
</evidence>
<keyword evidence="1" id="KW-0472">Membrane</keyword>
<comment type="caution">
    <text evidence="2">The sequence shown here is derived from an EMBL/GenBank/DDBJ whole genome shotgun (WGS) entry which is preliminary data.</text>
</comment>
<dbReference type="RefSeq" id="WP_139468426.1">
    <property type="nucleotide sequence ID" value="NZ_VDMQ01000004.1"/>
</dbReference>
<protein>
    <submittedName>
        <fullName evidence="2">Uncharacterized protein</fullName>
    </submittedName>
</protein>